<proteinExistence type="predicted"/>
<dbReference type="Proteomes" id="UP000199029">
    <property type="component" value="Unassembled WGS sequence"/>
</dbReference>
<dbReference type="EMBL" id="FOXS01000005">
    <property type="protein sequence ID" value="SFQ65542.1"/>
    <property type="molecule type" value="Genomic_DNA"/>
</dbReference>
<name>A0A1I6AA77_HYMAR</name>
<organism evidence="7 8">
    <name type="scientific">Hymenobacter arizonensis</name>
    <name type="common">Siccationidurans arizonensis</name>
    <dbReference type="NCBI Taxonomy" id="1227077"/>
    <lineage>
        <taxon>Bacteria</taxon>
        <taxon>Pseudomonadati</taxon>
        <taxon>Bacteroidota</taxon>
        <taxon>Cytophagia</taxon>
        <taxon>Cytophagales</taxon>
        <taxon>Hymenobacteraceae</taxon>
        <taxon>Hymenobacter</taxon>
    </lineage>
</organism>
<evidence type="ECO:0000256" key="1">
    <source>
        <dbReference type="ARBA" id="ARBA00004141"/>
    </source>
</evidence>
<dbReference type="GO" id="GO:0016020">
    <property type="term" value="C:membrane"/>
    <property type="evidence" value="ECO:0007669"/>
    <property type="project" value="UniProtKB-SubCell"/>
</dbReference>
<dbReference type="AlphaFoldDB" id="A0A1I6AA77"/>
<feature type="transmembrane region" description="Helical" evidence="5">
    <location>
        <begin position="84"/>
        <end position="103"/>
    </location>
</feature>
<keyword evidence="2 5" id="KW-0812">Transmembrane</keyword>
<dbReference type="InterPro" id="IPR007016">
    <property type="entry name" value="O-antigen_ligase-rel_domated"/>
</dbReference>
<feature type="transmembrane region" description="Helical" evidence="5">
    <location>
        <begin position="218"/>
        <end position="234"/>
    </location>
</feature>
<evidence type="ECO:0000259" key="6">
    <source>
        <dbReference type="Pfam" id="PF04932"/>
    </source>
</evidence>
<feature type="transmembrane region" description="Helical" evidence="5">
    <location>
        <begin position="35"/>
        <end position="52"/>
    </location>
</feature>
<evidence type="ECO:0000256" key="3">
    <source>
        <dbReference type="ARBA" id="ARBA00022989"/>
    </source>
</evidence>
<protein>
    <submittedName>
        <fullName evidence="7">O-antigen ligase</fullName>
    </submittedName>
</protein>
<evidence type="ECO:0000313" key="8">
    <source>
        <dbReference type="Proteomes" id="UP000199029"/>
    </source>
</evidence>
<dbReference type="STRING" id="1227077.SAMN04515668_3463"/>
<feature type="domain" description="O-antigen ligase-related" evidence="6">
    <location>
        <begin position="222"/>
        <end position="381"/>
    </location>
</feature>
<evidence type="ECO:0000313" key="7">
    <source>
        <dbReference type="EMBL" id="SFQ65542.1"/>
    </source>
</evidence>
<evidence type="ECO:0000256" key="2">
    <source>
        <dbReference type="ARBA" id="ARBA00022692"/>
    </source>
</evidence>
<keyword evidence="8" id="KW-1185">Reference proteome</keyword>
<feature type="transmembrane region" description="Helical" evidence="5">
    <location>
        <begin position="240"/>
        <end position="256"/>
    </location>
</feature>
<sequence>MRKAPLRFVAVGLFLWNLHRYYLAHMQTVFTLARLQRASLFFSSCVIIGIFIANWFRILPSIGVAGIAVTGIVYACTYRRIANWEMWPVFGSLFSLYLLFLSQGLNTDTANLGEYYRDIVLKLPFVALVLGFWLMPAMPSRYLRWLWILLIGLTTVAAVGATINYLLHFREINELYLHSKVMPTEPDHIRFSLIITLAIAVGVLLLVHQAILQKWRPWLIVTIVLLAAFLHLLSVRSGQLTFYALSGLAIIWLVLKKKLWKQAALIVTALILLLAISFIAFPTFNNRVYNTRLDVSKVKQTSAKQGKKYSIAARVYSYKAALGVWRDNKVLGVGKADLEGEMAKRYAIFYPEMESEYYILPHNQYLYNLAAHGGLGLLVFVVGMFYPAWWARRKKAPLLLAHYVSIALSFLVEYTLETQIGLAYVLFFLLLALQGSMPTEDNDPLWRPA</sequence>
<feature type="transmembrane region" description="Helical" evidence="5">
    <location>
        <begin position="58"/>
        <end position="77"/>
    </location>
</feature>
<feature type="transmembrane region" description="Helical" evidence="5">
    <location>
        <begin position="146"/>
        <end position="168"/>
    </location>
</feature>
<keyword evidence="4 5" id="KW-0472">Membrane</keyword>
<keyword evidence="3 5" id="KW-1133">Transmembrane helix</keyword>
<keyword evidence="7" id="KW-0436">Ligase</keyword>
<evidence type="ECO:0000256" key="4">
    <source>
        <dbReference type="ARBA" id="ARBA00023136"/>
    </source>
</evidence>
<comment type="subcellular location">
    <subcellularLocation>
        <location evidence="1">Membrane</location>
        <topology evidence="1">Multi-pass membrane protein</topology>
    </subcellularLocation>
</comment>
<gene>
    <name evidence="7" type="ORF">SAMN04515668_3463</name>
</gene>
<dbReference type="PANTHER" id="PTHR37422:SF13">
    <property type="entry name" value="LIPOPOLYSACCHARIDE BIOSYNTHESIS PROTEIN PA4999-RELATED"/>
    <property type="match status" value="1"/>
</dbReference>
<feature type="transmembrane region" description="Helical" evidence="5">
    <location>
        <begin position="365"/>
        <end position="386"/>
    </location>
</feature>
<dbReference type="PANTHER" id="PTHR37422">
    <property type="entry name" value="TEICHURONIC ACID BIOSYNTHESIS PROTEIN TUAE"/>
    <property type="match status" value="1"/>
</dbReference>
<feature type="transmembrane region" description="Helical" evidence="5">
    <location>
        <begin position="188"/>
        <end position="206"/>
    </location>
</feature>
<evidence type="ECO:0000256" key="5">
    <source>
        <dbReference type="SAM" id="Phobius"/>
    </source>
</evidence>
<accession>A0A1I6AA77</accession>
<dbReference type="GO" id="GO:0016874">
    <property type="term" value="F:ligase activity"/>
    <property type="evidence" value="ECO:0007669"/>
    <property type="project" value="UniProtKB-KW"/>
</dbReference>
<feature type="transmembrane region" description="Helical" evidence="5">
    <location>
        <begin position="263"/>
        <end position="284"/>
    </location>
</feature>
<dbReference type="OrthoDB" id="1492360at2"/>
<feature type="transmembrane region" description="Helical" evidence="5">
    <location>
        <begin position="115"/>
        <end position="134"/>
    </location>
</feature>
<dbReference type="Pfam" id="PF04932">
    <property type="entry name" value="Wzy_C"/>
    <property type="match status" value="1"/>
</dbReference>
<dbReference type="InterPro" id="IPR051533">
    <property type="entry name" value="WaaL-like"/>
</dbReference>
<reference evidence="8" key="1">
    <citation type="submission" date="2016-10" db="EMBL/GenBank/DDBJ databases">
        <authorList>
            <person name="Varghese N."/>
            <person name="Submissions S."/>
        </authorList>
    </citation>
    <scope>NUCLEOTIDE SEQUENCE [LARGE SCALE GENOMIC DNA]</scope>
    <source>
        <strain evidence="8">OR362-8,ATCC BAA-1266,JCM 13504</strain>
    </source>
</reference>